<dbReference type="AlphaFoldDB" id="A0AAV1NZU1"/>
<dbReference type="InterPro" id="IPR013783">
    <property type="entry name" value="Ig-like_fold"/>
</dbReference>
<evidence type="ECO:0000256" key="9">
    <source>
        <dbReference type="SAM" id="SignalP"/>
    </source>
</evidence>
<organism evidence="11 12">
    <name type="scientific">Scomber scombrus</name>
    <name type="common">Atlantic mackerel</name>
    <name type="synonym">Scomber vernalis</name>
    <dbReference type="NCBI Taxonomy" id="13677"/>
    <lineage>
        <taxon>Eukaryota</taxon>
        <taxon>Metazoa</taxon>
        <taxon>Chordata</taxon>
        <taxon>Craniata</taxon>
        <taxon>Vertebrata</taxon>
        <taxon>Euteleostomi</taxon>
        <taxon>Actinopterygii</taxon>
        <taxon>Neopterygii</taxon>
        <taxon>Teleostei</taxon>
        <taxon>Neoteleostei</taxon>
        <taxon>Acanthomorphata</taxon>
        <taxon>Pelagiaria</taxon>
        <taxon>Scombriformes</taxon>
        <taxon>Scombridae</taxon>
        <taxon>Scomber</taxon>
    </lineage>
</organism>
<dbReference type="SMART" id="SM00409">
    <property type="entry name" value="IG"/>
    <property type="match status" value="2"/>
</dbReference>
<comment type="subcellular location">
    <subcellularLocation>
        <location evidence="1">Cell membrane</location>
    </subcellularLocation>
</comment>
<dbReference type="PROSITE" id="PS50835">
    <property type="entry name" value="IG_LIKE"/>
    <property type="match status" value="2"/>
</dbReference>
<name>A0AAV1NZU1_SCOSC</name>
<dbReference type="InterPro" id="IPR036179">
    <property type="entry name" value="Ig-like_dom_sf"/>
</dbReference>
<evidence type="ECO:0000259" key="10">
    <source>
        <dbReference type="PROSITE" id="PS50835"/>
    </source>
</evidence>
<dbReference type="InterPro" id="IPR052051">
    <property type="entry name" value="TCR_complex_component"/>
</dbReference>
<keyword evidence="6" id="KW-1015">Disulfide bond</keyword>
<sequence length="345" mass="38558">MIGRLAALILFSTLSLIQTTEIPQQISLTVAELGDNLTLTCPIFEEEAGLFYWYKQSFGYMFQTIAMGSFGKIPLKTPFNDSRFNVTKGNTHYFLNIRNVSKEDEATYFCQAGSAYVMNFINGTHLAVKDHREQQNSFYVKQIPKSESVQSGKSMTLQCSLLSKKKENRAQCPDQRNVYWFKAGSADSHPGVIYTEKTSCDEQEERSCVYSLSKTIQNSSDTGTYYCAVISCGQILFGEGTKVEIGQKLCPFLIVLGTLLACCVIVIAALIVFRNRRSACKHCKGRLTASYHVGNERPAEVQPSTEDGDATALNYVALDFPSRKAKRLKNKSELPQDCLYSGMRD</sequence>
<dbReference type="Gene3D" id="2.60.40.10">
    <property type="entry name" value="Immunoglobulins"/>
    <property type="match status" value="2"/>
</dbReference>
<dbReference type="PANTHER" id="PTHR19433">
    <property type="entry name" value="T-CELL RECEPTOR ALPHA CHAIN V REGION-RELATED"/>
    <property type="match status" value="1"/>
</dbReference>
<dbReference type="SUPFAM" id="SSF48726">
    <property type="entry name" value="Immunoglobulin"/>
    <property type="match status" value="2"/>
</dbReference>
<dbReference type="PANTHER" id="PTHR19433:SF127">
    <property type="entry name" value="NITR9"/>
    <property type="match status" value="1"/>
</dbReference>
<dbReference type="SMART" id="SM00406">
    <property type="entry name" value="IGv"/>
    <property type="match status" value="2"/>
</dbReference>
<dbReference type="GO" id="GO:0002376">
    <property type="term" value="P:immune system process"/>
    <property type="evidence" value="ECO:0007669"/>
    <property type="project" value="UniProtKB-KW"/>
</dbReference>
<keyword evidence="2" id="KW-1003">Cell membrane</keyword>
<gene>
    <name evidence="11" type="ORF">FSCOSCO3_A021091</name>
</gene>
<keyword evidence="5 8" id="KW-0472">Membrane</keyword>
<feature type="domain" description="Ig-like" evidence="10">
    <location>
        <begin position="138"/>
        <end position="229"/>
    </location>
</feature>
<dbReference type="InterPro" id="IPR013106">
    <property type="entry name" value="Ig_V-set"/>
</dbReference>
<feature type="transmembrane region" description="Helical" evidence="8">
    <location>
        <begin position="252"/>
        <end position="273"/>
    </location>
</feature>
<dbReference type="InterPro" id="IPR007110">
    <property type="entry name" value="Ig-like_dom"/>
</dbReference>
<comment type="caution">
    <text evidence="11">The sequence shown here is derived from an EMBL/GenBank/DDBJ whole genome shotgun (WGS) entry which is preliminary data.</text>
</comment>
<reference evidence="11 12" key="1">
    <citation type="submission" date="2024-01" db="EMBL/GenBank/DDBJ databases">
        <authorList>
            <person name="Alioto T."/>
            <person name="Alioto T."/>
            <person name="Gomez Garrido J."/>
        </authorList>
    </citation>
    <scope>NUCLEOTIDE SEQUENCE [LARGE SCALE GENOMIC DNA]</scope>
</reference>
<evidence type="ECO:0000256" key="6">
    <source>
        <dbReference type="ARBA" id="ARBA00023157"/>
    </source>
</evidence>
<keyword evidence="3 9" id="KW-0732">Signal</keyword>
<evidence type="ECO:0000256" key="1">
    <source>
        <dbReference type="ARBA" id="ARBA00004236"/>
    </source>
</evidence>
<evidence type="ECO:0000256" key="4">
    <source>
        <dbReference type="ARBA" id="ARBA00022859"/>
    </source>
</evidence>
<proteinExistence type="predicted"/>
<dbReference type="GO" id="GO:0005886">
    <property type="term" value="C:plasma membrane"/>
    <property type="evidence" value="ECO:0007669"/>
    <property type="project" value="UniProtKB-SubCell"/>
</dbReference>
<evidence type="ECO:0000256" key="5">
    <source>
        <dbReference type="ARBA" id="ARBA00023136"/>
    </source>
</evidence>
<evidence type="ECO:0000313" key="11">
    <source>
        <dbReference type="EMBL" id="CAK6964965.1"/>
    </source>
</evidence>
<dbReference type="InterPro" id="IPR003598">
    <property type="entry name" value="Ig_sub2"/>
</dbReference>
<evidence type="ECO:0000256" key="8">
    <source>
        <dbReference type="SAM" id="Phobius"/>
    </source>
</evidence>
<dbReference type="CDD" id="cd00099">
    <property type="entry name" value="IgV"/>
    <property type="match status" value="2"/>
</dbReference>
<keyword evidence="8" id="KW-0812">Transmembrane</keyword>
<feature type="domain" description="Ig-like" evidence="10">
    <location>
        <begin position="23"/>
        <end position="112"/>
    </location>
</feature>
<keyword evidence="8" id="KW-1133">Transmembrane helix</keyword>
<dbReference type="EMBL" id="CAWUFR010000077">
    <property type="protein sequence ID" value="CAK6964965.1"/>
    <property type="molecule type" value="Genomic_DNA"/>
</dbReference>
<evidence type="ECO:0000256" key="3">
    <source>
        <dbReference type="ARBA" id="ARBA00022729"/>
    </source>
</evidence>
<dbReference type="Pfam" id="PF07686">
    <property type="entry name" value="V-set"/>
    <property type="match status" value="1"/>
</dbReference>
<accession>A0AAV1NZU1</accession>
<evidence type="ECO:0000256" key="2">
    <source>
        <dbReference type="ARBA" id="ARBA00022475"/>
    </source>
</evidence>
<dbReference type="Proteomes" id="UP001314229">
    <property type="component" value="Unassembled WGS sequence"/>
</dbReference>
<keyword evidence="4" id="KW-0391">Immunity</keyword>
<keyword evidence="12" id="KW-1185">Reference proteome</keyword>
<evidence type="ECO:0000256" key="7">
    <source>
        <dbReference type="ARBA" id="ARBA00023180"/>
    </source>
</evidence>
<protein>
    <submittedName>
        <fullName evidence="11">Uncharacterized protein LOC128362809, partial</fullName>
    </submittedName>
</protein>
<dbReference type="SMART" id="SM00408">
    <property type="entry name" value="IGc2"/>
    <property type="match status" value="1"/>
</dbReference>
<keyword evidence="7" id="KW-0325">Glycoprotein</keyword>
<evidence type="ECO:0000313" key="12">
    <source>
        <dbReference type="Proteomes" id="UP001314229"/>
    </source>
</evidence>
<feature type="chain" id="PRO_5043707379" evidence="9">
    <location>
        <begin position="20"/>
        <end position="345"/>
    </location>
</feature>
<feature type="signal peptide" evidence="9">
    <location>
        <begin position="1"/>
        <end position="19"/>
    </location>
</feature>
<dbReference type="GO" id="GO:0009617">
    <property type="term" value="P:response to bacterium"/>
    <property type="evidence" value="ECO:0007669"/>
    <property type="project" value="TreeGrafter"/>
</dbReference>
<dbReference type="InterPro" id="IPR003599">
    <property type="entry name" value="Ig_sub"/>
</dbReference>